<reference evidence="4" key="1">
    <citation type="journal article" date="2017" name="Plant J.">
        <title>The pomegranate (Punica granatum L.) genome and the genomics of punicalagin biosynthesis.</title>
        <authorList>
            <person name="Qin G."/>
            <person name="Xu C."/>
            <person name="Ming R."/>
            <person name="Tang H."/>
            <person name="Guyot R."/>
            <person name="Kramer E.M."/>
            <person name="Hu Y."/>
            <person name="Yi X."/>
            <person name="Qi Y."/>
            <person name="Xu X."/>
            <person name="Gao Z."/>
            <person name="Pan H."/>
            <person name="Jian J."/>
            <person name="Tian Y."/>
            <person name="Yue Z."/>
            <person name="Xu Y."/>
        </authorList>
    </citation>
    <scope>NUCLEOTIDE SEQUENCE [LARGE SCALE GENOMIC DNA]</scope>
    <source>
        <strain evidence="4">cv. Dabenzi</strain>
    </source>
</reference>
<organism evidence="2 4">
    <name type="scientific">Punica granatum</name>
    <name type="common">Pomegranate</name>
    <dbReference type="NCBI Taxonomy" id="22663"/>
    <lineage>
        <taxon>Eukaryota</taxon>
        <taxon>Viridiplantae</taxon>
        <taxon>Streptophyta</taxon>
        <taxon>Embryophyta</taxon>
        <taxon>Tracheophyta</taxon>
        <taxon>Spermatophyta</taxon>
        <taxon>Magnoliopsida</taxon>
        <taxon>eudicotyledons</taxon>
        <taxon>Gunneridae</taxon>
        <taxon>Pentapetalae</taxon>
        <taxon>rosids</taxon>
        <taxon>malvids</taxon>
        <taxon>Myrtales</taxon>
        <taxon>Lythraceae</taxon>
        <taxon>Punica</taxon>
    </lineage>
</organism>
<protein>
    <submittedName>
        <fullName evidence="2">Uncharacterized protein</fullName>
    </submittedName>
</protein>
<evidence type="ECO:0000313" key="3">
    <source>
        <dbReference type="EMBL" id="PKI51476.1"/>
    </source>
</evidence>
<evidence type="ECO:0000313" key="2">
    <source>
        <dbReference type="EMBL" id="OWM67125.1"/>
    </source>
</evidence>
<dbReference type="EMBL" id="PGOL01002008">
    <property type="protein sequence ID" value="PKI51476.1"/>
    <property type="molecule type" value="Genomic_DNA"/>
</dbReference>
<dbReference type="Proteomes" id="UP000197138">
    <property type="component" value="Unassembled WGS sequence"/>
</dbReference>
<dbReference type="Proteomes" id="UP000233551">
    <property type="component" value="Unassembled WGS sequence"/>
</dbReference>
<dbReference type="AlphaFoldDB" id="A0A218W2X7"/>
<feature type="region of interest" description="Disordered" evidence="1">
    <location>
        <begin position="159"/>
        <end position="182"/>
    </location>
</feature>
<evidence type="ECO:0000313" key="5">
    <source>
        <dbReference type="Proteomes" id="UP000233551"/>
    </source>
</evidence>
<evidence type="ECO:0000256" key="1">
    <source>
        <dbReference type="SAM" id="MobiDB-lite"/>
    </source>
</evidence>
<reference evidence="2" key="2">
    <citation type="submission" date="2017-06" db="EMBL/GenBank/DDBJ databases">
        <title>The pomegranate genome and the genomics of punicalagin biosynthesis.</title>
        <authorList>
            <person name="Xu C."/>
        </authorList>
    </citation>
    <scope>NUCLEOTIDE SEQUENCE [LARGE SCALE GENOMIC DNA]</scope>
    <source>
        <tissue evidence="2">Fresh leaf</tissue>
    </source>
</reference>
<dbReference type="EMBL" id="MTKT01005400">
    <property type="protein sequence ID" value="OWM67125.1"/>
    <property type="molecule type" value="Genomic_DNA"/>
</dbReference>
<evidence type="ECO:0000313" key="4">
    <source>
        <dbReference type="Proteomes" id="UP000197138"/>
    </source>
</evidence>
<name>A0A218W2X7_PUNGR</name>
<comment type="caution">
    <text evidence="2">The sequence shown here is derived from an EMBL/GenBank/DDBJ whole genome shotgun (WGS) entry which is preliminary data.</text>
</comment>
<accession>A0A218W2X7</accession>
<keyword evidence="5" id="KW-1185">Reference proteome</keyword>
<reference evidence="3 5" key="3">
    <citation type="submission" date="2017-11" db="EMBL/GenBank/DDBJ databases">
        <title>De-novo sequencing of pomegranate (Punica granatum L.) genome.</title>
        <authorList>
            <person name="Akparov Z."/>
            <person name="Amiraslanov A."/>
            <person name="Hajiyeva S."/>
            <person name="Abbasov M."/>
            <person name="Kaur K."/>
            <person name="Hamwieh A."/>
            <person name="Solovyev V."/>
            <person name="Salamov A."/>
            <person name="Braich B."/>
            <person name="Kosarev P."/>
            <person name="Mahmoud A."/>
            <person name="Hajiyev E."/>
            <person name="Babayeva S."/>
            <person name="Izzatullayeva V."/>
            <person name="Mammadov A."/>
            <person name="Mammadov A."/>
            <person name="Sharifova S."/>
            <person name="Ojaghi J."/>
            <person name="Eynullazada K."/>
            <person name="Bayramov B."/>
            <person name="Abdulazimova A."/>
            <person name="Shahmuradov I."/>
        </authorList>
    </citation>
    <scope>NUCLEOTIDE SEQUENCE [LARGE SCALE GENOMIC DNA]</scope>
    <source>
        <strain evidence="3">AG2017</strain>
        <strain evidence="5">cv. AG2017</strain>
        <tissue evidence="3">Leaf</tissue>
    </source>
</reference>
<proteinExistence type="predicted"/>
<gene>
    <name evidence="2" type="ORF">CDL15_Pgr000577</name>
    <name evidence="3" type="ORF">CRG98_028187</name>
</gene>
<sequence length="233" mass="27020">MVISEIIEEISEEELNDDYQDDHGYDCMINPEAQKKRIRRILEHQKSLYRSSCSSSCSSSASCSSSFSPSRRSKATLLELMRGGSTSLRRLFDMEHTSLADYFEEYSGSPVIKSIPLWGSDSDGEAHQDPWAFIREAGGWEKEEEGQGNGTLSRFASEINQSNSEDREREAAVRSQHRTGAKMKKKGRMRNWRLTRKRSFRKLPGIGFWRWKGFRFALKLRRRLRIMICGRMF</sequence>